<feature type="region of interest" description="Disordered" evidence="1">
    <location>
        <begin position="126"/>
        <end position="187"/>
    </location>
</feature>
<proteinExistence type="predicted"/>
<sequence>MTARGGGGGGCSSLKLPAHFPREALDPDSRVDAVTPPPTPRQAVVRTVALRLSLGGERAKVCFRCIELALRRLGEPIRPVTPATQWASSRSRCPCCCWWLAGWPAGCWITCSLRYECQLLARPLSERSRCGAPPPAHAPDHKRTEKADETSLSGVGTRDPTAEHVFPPPPSPAAALRGDPQPPAPRSLRGIRSVVRSVAPFPALFPLPLPPAPCPPPSSLFLFCLVLQARPERRSERKRSGYRLPAGAKLEHLTTSCSQTSRSKRASVKLNSFTRLQPTSLSNRS</sequence>
<reference evidence="3" key="1">
    <citation type="journal article" date="2017" name="Cell">
        <title>Insights into land plant evolution garnered from the Marchantia polymorpha genome.</title>
        <authorList>
            <person name="Bowman J.L."/>
            <person name="Kohchi T."/>
            <person name="Yamato K.T."/>
            <person name="Jenkins J."/>
            <person name="Shu S."/>
            <person name="Ishizaki K."/>
            <person name="Yamaoka S."/>
            <person name="Nishihama R."/>
            <person name="Nakamura Y."/>
            <person name="Berger F."/>
            <person name="Adam C."/>
            <person name="Aki S.S."/>
            <person name="Althoff F."/>
            <person name="Araki T."/>
            <person name="Arteaga-Vazquez M.A."/>
            <person name="Balasubrmanian S."/>
            <person name="Barry K."/>
            <person name="Bauer D."/>
            <person name="Boehm C.R."/>
            <person name="Briginshaw L."/>
            <person name="Caballero-Perez J."/>
            <person name="Catarino B."/>
            <person name="Chen F."/>
            <person name="Chiyoda S."/>
            <person name="Chovatia M."/>
            <person name="Davies K.M."/>
            <person name="Delmans M."/>
            <person name="Demura T."/>
            <person name="Dierschke T."/>
            <person name="Dolan L."/>
            <person name="Dorantes-Acosta A.E."/>
            <person name="Eklund D.M."/>
            <person name="Florent S.N."/>
            <person name="Flores-Sandoval E."/>
            <person name="Fujiyama A."/>
            <person name="Fukuzawa H."/>
            <person name="Galik B."/>
            <person name="Grimanelli D."/>
            <person name="Grimwood J."/>
            <person name="Grossniklaus U."/>
            <person name="Hamada T."/>
            <person name="Haseloff J."/>
            <person name="Hetherington A.J."/>
            <person name="Higo A."/>
            <person name="Hirakawa Y."/>
            <person name="Hundley H.N."/>
            <person name="Ikeda Y."/>
            <person name="Inoue K."/>
            <person name="Inoue S.I."/>
            <person name="Ishida S."/>
            <person name="Jia Q."/>
            <person name="Kakita M."/>
            <person name="Kanazawa T."/>
            <person name="Kawai Y."/>
            <person name="Kawashima T."/>
            <person name="Kennedy M."/>
            <person name="Kinose K."/>
            <person name="Kinoshita T."/>
            <person name="Kohara Y."/>
            <person name="Koide E."/>
            <person name="Komatsu K."/>
            <person name="Kopischke S."/>
            <person name="Kubo M."/>
            <person name="Kyozuka J."/>
            <person name="Lagercrantz U."/>
            <person name="Lin S.S."/>
            <person name="Lindquist E."/>
            <person name="Lipzen A.M."/>
            <person name="Lu C.W."/>
            <person name="De Luna E."/>
            <person name="Martienssen R.A."/>
            <person name="Minamino N."/>
            <person name="Mizutani M."/>
            <person name="Mizutani M."/>
            <person name="Mochizuki N."/>
            <person name="Monte I."/>
            <person name="Mosher R."/>
            <person name="Nagasaki H."/>
            <person name="Nakagami H."/>
            <person name="Naramoto S."/>
            <person name="Nishitani K."/>
            <person name="Ohtani M."/>
            <person name="Okamoto T."/>
            <person name="Okumura M."/>
            <person name="Phillips J."/>
            <person name="Pollak B."/>
            <person name="Reinders A."/>
            <person name="Rovekamp M."/>
            <person name="Sano R."/>
            <person name="Sawa S."/>
            <person name="Schmid M.W."/>
            <person name="Shirakawa M."/>
            <person name="Solano R."/>
            <person name="Spunde A."/>
            <person name="Suetsugu N."/>
            <person name="Sugano S."/>
            <person name="Sugiyama A."/>
            <person name="Sun R."/>
            <person name="Suzuki Y."/>
            <person name="Takenaka M."/>
            <person name="Takezawa D."/>
            <person name="Tomogane H."/>
            <person name="Tsuzuki M."/>
            <person name="Ueda T."/>
            <person name="Umeda M."/>
            <person name="Ward J.M."/>
            <person name="Watanabe Y."/>
            <person name="Yazaki K."/>
            <person name="Yokoyama R."/>
            <person name="Yoshitake Y."/>
            <person name="Yotsui I."/>
            <person name="Zachgo S."/>
            <person name="Schmutz J."/>
        </authorList>
    </citation>
    <scope>NUCLEOTIDE SEQUENCE [LARGE SCALE GENOMIC DNA]</scope>
    <source>
        <strain evidence="3">Tak-1</strain>
    </source>
</reference>
<feature type="compositionally biased region" description="Basic and acidic residues" evidence="1">
    <location>
        <begin position="138"/>
        <end position="149"/>
    </location>
</feature>
<evidence type="ECO:0000313" key="2">
    <source>
        <dbReference type="EMBL" id="PTQ36592.1"/>
    </source>
</evidence>
<evidence type="ECO:0000313" key="3">
    <source>
        <dbReference type="Proteomes" id="UP000244005"/>
    </source>
</evidence>
<name>A0A2R6WRW0_MARPO</name>
<accession>A0A2R6WRW0</accession>
<protein>
    <submittedName>
        <fullName evidence="2">Uncharacterized protein</fullName>
    </submittedName>
</protein>
<dbReference type="EMBL" id="KZ772734">
    <property type="protein sequence ID" value="PTQ36592.1"/>
    <property type="molecule type" value="Genomic_DNA"/>
</dbReference>
<evidence type="ECO:0000256" key="1">
    <source>
        <dbReference type="SAM" id="MobiDB-lite"/>
    </source>
</evidence>
<gene>
    <name evidence="2" type="ORF">MARPO_0062s0018</name>
</gene>
<keyword evidence="3" id="KW-1185">Reference proteome</keyword>
<organism evidence="2 3">
    <name type="scientific">Marchantia polymorpha</name>
    <name type="common">Common liverwort</name>
    <name type="synonym">Marchantia aquatica</name>
    <dbReference type="NCBI Taxonomy" id="3197"/>
    <lineage>
        <taxon>Eukaryota</taxon>
        <taxon>Viridiplantae</taxon>
        <taxon>Streptophyta</taxon>
        <taxon>Embryophyta</taxon>
        <taxon>Marchantiophyta</taxon>
        <taxon>Marchantiopsida</taxon>
        <taxon>Marchantiidae</taxon>
        <taxon>Marchantiales</taxon>
        <taxon>Marchantiaceae</taxon>
        <taxon>Marchantia</taxon>
    </lineage>
</organism>
<dbReference type="AlphaFoldDB" id="A0A2R6WRW0"/>
<dbReference type="Proteomes" id="UP000244005">
    <property type="component" value="Unassembled WGS sequence"/>
</dbReference>